<name>A0A3M7PIG5_BRAPC</name>
<dbReference type="AlphaFoldDB" id="A0A3M7PIG5"/>
<proteinExistence type="predicted"/>
<keyword evidence="2" id="KW-1185">Reference proteome</keyword>
<reference evidence="1 2" key="1">
    <citation type="journal article" date="2018" name="Sci. Rep.">
        <title>Genomic signatures of local adaptation to the degree of environmental predictability in rotifers.</title>
        <authorList>
            <person name="Franch-Gras L."/>
            <person name="Hahn C."/>
            <person name="Garcia-Roger E.M."/>
            <person name="Carmona M.J."/>
            <person name="Serra M."/>
            <person name="Gomez A."/>
        </authorList>
    </citation>
    <scope>NUCLEOTIDE SEQUENCE [LARGE SCALE GENOMIC DNA]</scope>
    <source>
        <strain evidence="1">HYR1</strain>
    </source>
</reference>
<protein>
    <submittedName>
        <fullName evidence="1">Uncharacterized protein</fullName>
    </submittedName>
</protein>
<dbReference type="EMBL" id="REGN01010493">
    <property type="protein sequence ID" value="RMZ98915.1"/>
    <property type="molecule type" value="Genomic_DNA"/>
</dbReference>
<accession>A0A3M7PIG5</accession>
<sequence>MKQGDIFSCEANHASPYQSIVPYSASCEFKVNFFDHDVPSSVSTTWLEPRGAGHSEIAVARHASS</sequence>
<dbReference type="Proteomes" id="UP000276133">
    <property type="component" value="Unassembled WGS sequence"/>
</dbReference>
<organism evidence="1 2">
    <name type="scientific">Brachionus plicatilis</name>
    <name type="common">Marine rotifer</name>
    <name type="synonym">Brachionus muelleri</name>
    <dbReference type="NCBI Taxonomy" id="10195"/>
    <lineage>
        <taxon>Eukaryota</taxon>
        <taxon>Metazoa</taxon>
        <taxon>Spiralia</taxon>
        <taxon>Gnathifera</taxon>
        <taxon>Rotifera</taxon>
        <taxon>Eurotatoria</taxon>
        <taxon>Monogononta</taxon>
        <taxon>Pseudotrocha</taxon>
        <taxon>Ploima</taxon>
        <taxon>Brachionidae</taxon>
        <taxon>Brachionus</taxon>
    </lineage>
</organism>
<evidence type="ECO:0000313" key="2">
    <source>
        <dbReference type="Proteomes" id="UP000276133"/>
    </source>
</evidence>
<comment type="caution">
    <text evidence="1">The sequence shown here is derived from an EMBL/GenBank/DDBJ whole genome shotgun (WGS) entry which is preliminary data.</text>
</comment>
<evidence type="ECO:0000313" key="1">
    <source>
        <dbReference type="EMBL" id="RMZ98915.1"/>
    </source>
</evidence>
<gene>
    <name evidence="1" type="ORF">BpHYR1_013482</name>
</gene>